<dbReference type="PROSITE" id="PS51334">
    <property type="entry name" value="PRONE"/>
    <property type="match status" value="1"/>
</dbReference>
<dbReference type="EMBL" id="KV016294">
    <property type="protein sequence ID" value="KZV19782.1"/>
    <property type="molecule type" value="Genomic_DNA"/>
</dbReference>
<evidence type="ECO:0000256" key="2">
    <source>
        <dbReference type="PROSITE-ProRule" id="PRU00663"/>
    </source>
</evidence>
<dbReference type="Pfam" id="PF03759">
    <property type="entry name" value="PRONE"/>
    <property type="match status" value="1"/>
</dbReference>
<dbReference type="InterPro" id="IPR005512">
    <property type="entry name" value="PRONE_dom"/>
</dbReference>
<dbReference type="Gene3D" id="1.20.58.2010">
    <property type="entry name" value="PRONE domain, subdomain 1"/>
    <property type="match status" value="2"/>
</dbReference>
<dbReference type="AlphaFoldDB" id="A0A2Z7AFC8"/>
<evidence type="ECO:0000259" key="5">
    <source>
        <dbReference type="PROSITE" id="PS51334"/>
    </source>
</evidence>
<keyword evidence="4" id="KW-0732">Signal</keyword>
<dbReference type="InterPro" id="IPR038937">
    <property type="entry name" value="RopGEF"/>
</dbReference>
<dbReference type="PANTHER" id="PTHR33101:SF2">
    <property type="entry name" value="ROP GUANINE NUCLEOTIDE EXCHANGE FACTOR 14"/>
    <property type="match status" value="1"/>
</dbReference>
<reference evidence="6 7" key="1">
    <citation type="journal article" date="2015" name="Proc. Natl. Acad. Sci. U.S.A.">
        <title>The resurrection genome of Boea hygrometrica: A blueprint for survival of dehydration.</title>
        <authorList>
            <person name="Xiao L."/>
            <person name="Yang G."/>
            <person name="Zhang L."/>
            <person name="Yang X."/>
            <person name="Zhao S."/>
            <person name="Ji Z."/>
            <person name="Zhou Q."/>
            <person name="Hu M."/>
            <person name="Wang Y."/>
            <person name="Chen M."/>
            <person name="Xu Y."/>
            <person name="Jin H."/>
            <person name="Xiao X."/>
            <person name="Hu G."/>
            <person name="Bao F."/>
            <person name="Hu Y."/>
            <person name="Wan P."/>
            <person name="Li L."/>
            <person name="Deng X."/>
            <person name="Kuang T."/>
            <person name="Xiang C."/>
            <person name="Zhu J.K."/>
            <person name="Oliver M.J."/>
            <person name="He Y."/>
        </authorList>
    </citation>
    <scope>NUCLEOTIDE SEQUENCE [LARGE SCALE GENOMIC DNA]</scope>
    <source>
        <strain evidence="7">cv. XS01</strain>
    </source>
</reference>
<dbReference type="PANTHER" id="PTHR33101">
    <property type="entry name" value="ROP GUANINE NUCLEOTIDE EXCHANGE FACTOR 1"/>
    <property type="match status" value="1"/>
</dbReference>
<feature type="chain" id="PRO_5016374435" evidence="4">
    <location>
        <begin position="24"/>
        <end position="521"/>
    </location>
</feature>
<feature type="signal peptide" evidence="4">
    <location>
        <begin position="1"/>
        <end position="23"/>
    </location>
</feature>
<proteinExistence type="predicted"/>
<dbReference type="Proteomes" id="UP000250235">
    <property type="component" value="Unassembled WGS sequence"/>
</dbReference>
<feature type="domain" description="PRONE" evidence="5">
    <location>
        <begin position="99"/>
        <end position="471"/>
    </location>
</feature>
<organism evidence="6 7">
    <name type="scientific">Dorcoceras hygrometricum</name>
    <dbReference type="NCBI Taxonomy" id="472368"/>
    <lineage>
        <taxon>Eukaryota</taxon>
        <taxon>Viridiplantae</taxon>
        <taxon>Streptophyta</taxon>
        <taxon>Embryophyta</taxon>
        <taxon>Tracheophyta</taxon>
        <taxon>Spermatophyta</taxon>
        <taxon>Magnoliopsida</taxon>
        <taxon>eudicotyledons</taxon>
        <taxon>Gunneridae</taxon>
        <taxon>Pentapetalae</taxon>
        <taxon>asterids</taxon>
        <taxon>lamiids</taxon>
        <taxon>Lamiales</taxon>
        <taxon>Gesneriaceae</taxon>
        <taxon>Didymocarpoideae</taxon>
        <taxon>Trichosporeae</taxon>
        <taxon>Loxocarpinae</taxon>
        <taxon>Dorcoceras</taxon>
    </lineage>
</organism>
<keyword evidence="1 2" id="KW-0344">Guanine-nucleotide releasing factor</keyword>
<keyword evidence="7" id="KW-1185">Reference proteome</keyword>
<evidence type="ECO:0000313" key="6">
    <source>
        <dbReference type="EMBL" id="KZV19782.1"/>
    </source>
</evidence>
<evidence type="ECO:0000313" key="7">
    <source>
        <dbReference type="Proteomes" id="UP000250235"/>
    </source>
</evidence>
<sequence length="521" mass="58015">MKVKTKLSALEFILLQFIPGVMTYDGLESCILNSHPYNDESGTSITDSLEEDNTSCSSSNNASGSFSSLSTNMKKDKNDQYQEAWNICTSPRHSFVKEKPDCSNRFSDVETMKEKFAKLLLGEDATGGTKGVTAALALSHAIKSLAASVFGELWKLEPLAEERKSEWRREMDWLLSPTHYMIELVPAKQTSIDGGTVEIMTPKARGDVHMNLPALQKLDSMLTETLDSMVDTEFWYSELGSQAEETSKSFGQSKRSWLSSPKVPSSGLSDMERKRLLHQGRLVYQVFKAAKSINENVLAEMPVPAVIKEALHKSGKASLGDEMYKILSVDSISMEEMINQLNLKSEHLALEAANRLEAAIFAWKDKIIEHSRAKSPARTSWSFVKDPLSELDKMESLLYKAEVLLQHIKLRFPNLPHTFLDVTKIQYSKDVGCAILEAYSHVLANLAFNIIMRIGDVLQEDVTSNPNSPVAMSRLVGDRVPGVVDSPMLDRVRDCLFNKIDHFSDQYGDTIVGGAMNVTPS</sequence>
<feature type="region of interest" description="Disordered" evidence="3">
    <location>
        <begin position="250"/>
        <end position="269"/>
    </location>
</feature>
<evidence type="ECO:0000256" key="3">
    <source>
        <dbReference type="SAM" id="MobiDB-lite"/>
    </source>
</evidence>
<dbReference type="FunFam" id="1.20.58.2010:FF:000001">
    <property type="entry name" value="Rop guanine nucleotide exchange factor 14"/>
    <property type="match status" value="1"/>
</dbReference>
<dbReference type="FunFam" id="1.20.58.2010:FF:000003">
    <property type="entry name" value="Rop guanine nucleotide exchange factor 14"/>
    <property type="match status" value="1"/>
</dbReference>
<feature type="compositionally biased region" description="Low complexity" evidence="3">
    <location>
        <begin position="54"/>
        <end position="71"/>
    </location>
</feature>
<gene>
    <name evidence="6" type="ORF">F511_18781</name>
</gene>
<feature type="compositionally biased region" description="Polar residues" evidence="3">
    <location>
        <begin position="250"/>
        <end position="268"/>
    </location>
</feature>
<name>A0A2Z7AFC8_9LAMI</name>
<protein>
    <submittedName>
        <fullName evidence="6">Rop guanine nucleotide exchange factor 14</fullName>
    </submittedName>
</protein>
<evidence type="ECO:0000256" key="1">
    <source>
        <dbReference type="ARBA" id="ARBA00022658"/>
    </source>
</evidence>
<accession>A0A2Z7AFC8</accession>
<dbReference type="GO" id="GO:0005085">
    <property type="term" value="F:guanyl-nucleotide exchange factor activity"/>
    <property type="evidence" value="ECO:0007669"/>
    <property type="project" value="UniProtKB-UniRule"/>
</dbReference>
<evidence type="ECO:0000256" key="4">
    <source>
        <dbReference type="SAM" id="SignalP"/>
    </source>
</evidence>
<dbReference type="OrthoDB" id="1053009at2759"/>
<feature type="region of interest" description="Disordered" evidence="3">
    <location>
        <begin position="42"/>
        <end position="71"/>
    </location>
</feature>